<reference evidence="1" key="1">
    <citation type="submission" date="2020-04" db="EMBL/GenBank/DDBJ databases">
        <authorList>
            <person name="Chiriac C."/>
            <person name="Salcher M."/>
            <person name="Ghai R."/>
            <person name="Kavagutti S V."/>
        </authorList>
    </citation>
    <scope>NUCLEOTIDE SEQUENCE</scope>
</reference>
<gene>
    <name evidence="1" type="ORF">UFOVP861_24</name>
</gene>
<organism evidence="1">
    <name type="scientific">uncultured Caudovirales phage</name>
    <dbReference type="NCBI Taxonomy" id="2100421"/>
    <lineage>
        <taxon>Viruses</taxon>
        <taxon>Duplodnaviria</taxon>
        <taxon>Heunggongvirae</taxon>
        <taxon>Uroviricota</taxon>
        <taxon>Caudoviricetes</taxon>
        <taxon>Peduoviridae</taxon>
        <taxon>Maltschvirus</taxon>
        <taxon>Maltschvirus maltsch</taxon>
    </lineage>
</organism>
<name>A0A6J5PIJ4_9CAUD</name>
<accession>A0A6J5PIJ4</accession>
<dbReference type="EMBL" id="LR796810">
    <property type="protein sequence ID" value="CAB4167464.1"/>
    <property type="molecule type" value="Genomic_DNA"/>
</dbReference>
<proteinExistence type="predicted"/>
<sequence length="78" mass="8613">MKTQQIEVGDLIKVIKGAKAGNTEIVSKITKCPNSFSPICGWYGGPSLKYHFFDGGYAHDYAIDPVNPIVEKNWLQIA</sequence>
<protein>
    <submittedName>
        <fullName evidence="1">Uncharacterized protein</fullName>
    </submittedName>
</protein>
<evidence type="ECO:0000313" key="1">
    <source>
        <dbReference type="EMBL" id="CAB4167464.1"/>
    </source>
</evidence>